<reference evidence="2" key="1">
    <citation type="journal article" date="2022" name="Int. J. Mol. Sci.">
        <title>Draft Genome of Tanacetum Coccineum: Genomic Comparison of Closely Related Tanacetum-Family Plants.</title>
        <authorList>
            <person name="Yamashiro T."/>
            <person name="Shiraishi A."/>
            <person name="Nakayama K."/>
            <person name="Satake H."/>
        </authorList>
    </citation>
    <scope>NUCLEOTIDE SEQUENCE</scope>
</reference>
<name>A0ABQ4XAD9_9ASTR</name>
<proteinExistence type="predicted"/>
<organism evidence="2 3">
    <name type="scientific">Tanacetum coccineum</name>
    <dbReference type="NCBI Taxonomy" id="301880"/>
    <lineage>
        <taxon>Eukaryota</taxon>
        <taxon>Viridiplantae</taxon>
        <taxon>Streptophyta</taxon>
        <taxon>Embryophyta</taxon>
        <taxon>Tracheophyta</taxon>
        <taxon>Spermatophyta</taxon>
        <taxon>Magnoliopsida</taxon>
        <taxon>eudicotyledons</taxon>
        <taxon>Gunneridae</taxon>
        <taxon>Pentapetalae</taxon>
        <taxon>asterids</taxon>
        <taxon>campanulids</taxon>
        <taxon>Asterales</taxon>
        <taxon>Asteraceae</taxon>
        <taxon>Asteroideae</taxon>
        <taxon>Anthemideae</taxon>
        <taxon>Anthemidinae</taxon>
        <taxon>Tanacetum</taxon>
    </lineage>
</organism>
<keyword evidence="3" id="KW-1185">Reference proteome</keyword>
<feature type="region of interest" description="Disordered" evidence="1">
    <location>
        <begin position="116"/>
        <end position="143"/>
    </location>
</feature>
<evidence type="ECO:0000313" key="2">
    <source>
        <dbReference type="EMBL" id="GJS62229.1"/>
    </source>
</evidence>
<evidence type="ECO:0000256" key="1">
    <source>
        <dbReference type="SAM" id="MobiDB-lite"/>
    </source>
</evidence>
<dbReference type="Proteomes" id="UP001151760">
    <property type="component" value="Unassembled WGS sequence"/>
</dbReference>
<sequence length="178" mass="19323">MALDSFHFYLSALKFDTLCNDYGIESEFGPELPGPNETIRDFPEGKIGWFSGKEFPRDFVVDGIDGDMDFIKVPNPFDVVCAEKNLFENERPILEQTADVVTPPSDQIVNLGPVPLDHAPAGESASKKGKSVGESSSNVAVAGESASKAGDAFPTQLSHDLPPVNVFKAGEFIHIFLY</sequence>
<gene>
    <name evidence="2" type="ORF">Tco_0657013</name>
</gene>
<accession>A0ABQ4XAD9</accession>
<evidence type="ECO:0000313" key="3">
    <source>
        <dbReference type="Proteomes" id="UP001151760"/>
    </source>
</evidence>
<protein>
    <submittedName>
        <fullName evidence="2">Uncharacterized protein</fullName>
    </submittedName>
</protein>
<comment type="caution">
    <text evidence="2">The sequence shown here is derived from an EMBL/GenBank/DDBJ whole genome shotgun (WGS) entry which is preliminary data.</text>
</comment>
<dbReference type="EMBL" id="BQNB010009345">
    <property type="protein sequence ID" value="GJS62229.1"/>
    <property type="molecule type" value="Genomic_DNA"/>
</dbReference>
<reference evidence="2" key="2">
    <citation type="submission" date="2022-01" db="EMBL/GenBank/DDBJ databases">
        <authorList>
            <person name="Yamashiro T."/>
            <person name="Shiraishi A."/>
            <person name="Satake H."/>
            <person name="Nakayama K."/>
        </authorList>
    </citation>
    <scope>NUCLEOTIDE SEQUENCE</scope>
</reference>